<keyword evidence="7" id="KW-1185">Reference proteome</keyword>
<evidence type="ECO:0000256" key="3">
    <source>
        <dbReference type="ARBA" id="ARBA00023295"/>
    </source>
</evidence>
<name>A0A8T2Q8N8_CERRI</name>
<dbReference type="Pfam" id="PF00295">
    <property type="entry name" value="Glyco_hydro_28"/>
    <property type="match status" value="1"/>
</dbReference>
<comment type="caution">
    <text evidence="6">The sequence shown here is derived from an EMBL/GenBank/DDBJ whole genome shotgun (WGS) entry which is preliminary data.</text>
</comment>
<accession>A0A8T2Q8N8</accession>
<dbReference type="Proteomes" id="UP000825935">
    <property type="component" value="Chromosome 37"/>
</dbReference>
<feature type="compositionally biased region" description="Polar residues" evidence="5">
    <location>
        <begin position="255"/>
        <end position="264"/>
    </location>
</feature>
<keyword evidence="2 4" id="KW-0378">Hydrolase</keyword>
<dbReference type="OrthoDB" id="1716516at2759"/>
<evidence type="ECO:0000313" key="7">
    <source>
        <dbReference type="Proteomes" id="UP000825935"/>
    </source>
</evidence>
<dbReference type="InterPro" id="IPR051801">
    <property type="entry name" value="GH28_Enzymes"/>
</dbReference>
<dbReference type="SUPFAM" id="SSF51126">
    <property type="entry name" value="Pectin lyase-like"/>
    <property type="match status" value="1"/>
</dbReference>
<keyword evidence="3 4" id="KW-0326">Glycosidase</keyword>
<dbReference type="GO" id="GO:0005975">
    <property type="term" value="P:carbohydrate metabolic process"/>
    <property type="evidence" value="ECO:0007669"/>
    <property type="project" value="InterPro"/>
</dbReference>
<dbReference type="EMBL" id="CM035442">
    <property type="protein sequence ID" value="KAH7279641.1"/>
    <property type="molecule type" value="Genomic_DNA"/>
</dbReference>
<dbReference type="Gene3D" id="2.160.20.10">
    <property type="entry name" value="Single-stranded right-handed beta-helix, Pectin lyase-like"/>
    <property type="match status" value="2"/>
</dbReference>
<evidence type="ECO:0008006" key="8">
    <source>
        <dbReference type="Google" id="ProtNLM"/>
    </source>
</evidence>
<dbReference type="InterPro" id="IPR012334">
    <property type="entry name" value="Pectin_lyas_fold"/>
</dbReference>
<evidence type="ECO:0000313" key="6">
    <source>
        <dbReference type="EMBL" id="KAH7279641.1"/>
    </source>
</evidence>
<organism evidence="6 7">
    <name type="scientific">Ceratopteris richardii</name>
    <name type="common">Triangle waterfern</name>
    <dbReference type="NCBI Taxonomy" id="49495"/>
    <lineage>
        <taxon>Eukaryota</taxon>
        <taxon>Viridiplantae</taxon>
        <taxon>Streptophyta</taxon>
        <taxon>Embryophyta</taxon>
        <taxon>Tracheophyta</taxon>
        <taxon>Polypodiopsida</taxon>
        <taxon>Polypodiidae</taxon>
        <taxon>Polypodiales</taxon>
        <taxon>Pteridineae</taxon>
        <taxon>Pteridaceae</taxon>
        <taxon>Parkerioideae</taxon>
        <taxon>Ceratopteris</taxon>
    </lineage>
</organism>
<dbReference type="InterPro" id="IPR011050">
    <property type="entry name" value="Pectin_lyase_fold/virulence"/>
</dbReference>
<evidence type="ECO:0000256" key="2">
    <source>
        <dbReference type="ARBA" id="ARBA00022801"/>
    </source>
</evidence>
<proteinExistence type="inferred from homology"/>
<evidence type="ECO:0000256" key="1">
    <source>
        <dbReference type="ARBA" id="ARBA00008834"/>
    </source>
</evidence>
<dbReference type="GO" id="GO:0004650">
    <property type="term" value="F:polygalacturonase activity"/>
    <property type="evidence" value="ECO:0007669"/>
    <property type="project" value="InterPro"/>
</dbReference>
<dbReference type="PANTHER" id="PTHR31339">
    <property type="entry name" value="PECTIN LYASE-RELATED"/>
    <property type="match status" value="1"/>
</dbReference>
<evidence type="ECO:0000256" key="5">
    <source>
        <dbReference type="SAM" id="MobiDB-lite"/>
    </source>
</evidence>
<protein>
    <recommendedName>
        <fullName evidence="8">Polygalacturonase</fullName>
    </recommendedName>
</protein>
<comment type="similarity">
    <text evidence="1 4">Belongs to the glycosyl hydrolase 28 family.</text>
</comment>
<gene>
    <name evidence="6" type="ORF">KP509_37G027900</name>
</gene>
<reference evidence="6" key="1">
    <citation type="submission" date="2021-08" db="EMBL/GenBank/DDBJ databases">
        <title>WGS assembly of Ceratopteris richardii.</title>
        <authorList>
            <person name="Marchant D.B."/>
            <person name="Chen G."/>
            <person name="Jenkins J."/>
            <person name="Shu S."/>
            <person name="Leebens-Mack J."/>
            <person name="Grimwood J."/>
            <person name="Schmutz J."/>
            <person name="Soltis P."/>
            <person name="Soltis D."/>
            <person name="Chen Z.-H."/>
        </authorList>
    </citation>
    <scope>NUCLEOTIDE SEQUENCE</scope>
    <source>
        <strain evidence="6">Whitten #5841</strain>
        <tissue evidence="6">Leaf</tissue>
    </source>
</reference>
<feature type="region of interest" description="Disordered" evidence="5">
    <location>
        <begin position="243"/>
        <end position="264"/>
    </location>
</feature>
<dbReference type="PANTHER" id="PTHR31339:SF9">
    <property type="entry name" value="PLASMIN AND FIBRONECTIN-BINDING PROTEIN A"/>
    <property type="match status" value="1"/>
</dbReference>
<evidence type="ECO:0000256" key="4">
    <source>
        <dbReference type="RuleBase" id="RU361169"/>
    </source>
</evidence>
<dbReference type="InterPro" id="IPR000743">
    <property type="entry name" value="Glyco_hydro_28"/>
</dbReference>
<dbReference type="AlphaFoldDB" id="A0A8T2Q8N8"/>
<sequence>MPVILLMWSSQVTMEPSMAIGQGQVWWELHANGSLDYSRGYLLELMYSKDIIISNLTFANSPSWNIHPVYCRSSLASSVWNWTRDDLHYALTTTIQRETYLRNTFNCRRRDGNEMSGGVSHVYVHGLNVGHDSAGIRIKSAQGRGGYVKDIYVSDVFLRNVKTAIVFTDLYGEHPDSLYNPNALPHMHKIYIQNVQGNNITMTGNFQGLSGYPFHDIFLRNITLNVTSTKIVWNCSYVTGYSESVSPSPCEELAQNKSQSSSPL</sequence>